<protein>
    <submittedName>
        <fullName evidence="4">Embryogenesis-associated protein EMB8</fullName>
    </submittedName>
</protein>
<dbReference type="PANTHER" id="PTHR10794">
    <property type="entry name" value="ABHYDROLASE DOMAIN-CONTAINING PROTEIN"/>
    <property type="match status" value="1"/>
</dbReference>
<dbReference type="AlphaFoldDB" id="A0A5N5FQE6"/>
<keyword evidence="2" id="KW-0812">Transmembrane</keyword>
<gene>
    <name evidence="4" type="ORF">D8674_004477</name>
</gene>
<dbReference type="InterPro" id="IPR000073">
    <property type="entry name" value="AB_hydrolase_1"/>
</dbReference>
<dbReference type="SUPFAM" id="SSF53474">
    <property type="entry name" value="alpha/beta-Hydrolases"/>
    <property type="match status" value="1"/>
</dbReference>
<dbReference type="GO" id="GO:0047372">
    <property type="term" value="F:monoacylglycerol lipase activity"/>
    <property type="evidence" value="ECO:0007669"/>
    <property type="project" value="TreeGrafter"/>
</dbReference>
<dbReference type="InterPro" id="IPR029058">
    <property type="entry name" value="AB_hydrolase_fold"/>
</dbReference>
<dbReference type="InterPro" id="IPR050960">
    <property type="entry name" value="AB_hydrolase_4_sf"/>
</dbReference>
<keyword evidence="5" id="KW-1185">Reference proteome</keyword>
<evidence type="ECO:0000256" key="2">
    <source>
        <dbReference type="SAM" id="Phobius"/>
    </source>
</evidence>
<sequence>MKRDPANNPDKAKLSNPKFDYCVLEVFDEFMLIILIPENHTTTAVIRWRRREEAALWQPEKKTEVLRGLLWVDVGAAWVWVWLDLFTAFRGSAVSLTFNPSSHIYQDVVSKCRILHSRYLATPWLSSPHFQTLFVGFFGRPPAFSYRREIFHLSDGGTIALDWLRNSDVLGDAFSTNNAIPKDDTTPIVLVIPGLTSDSESPYIKHLAFNTAKNGWNAVVSNHRGLGGVSVTSDCFYNAGWTEDLRSIVNNLHHEYPKAPLFLVGTSIGANVLVKYLGEDGDKTPAAGAVAVCSPWDLLLGDRFIGRRLLQKFYDKALTIGLQGYAQLHQPHFLRLANWEGIKKSRSIRDFDQHATCIVGKFETVDTFYRRCTSATYVGNVAVPLLCISALDDPVCTREAIPWDECRANKNIVLATTKHGGHLAFFEGLTASGIWWVRAVDEYLKILHSSHYMHVQMMVSCGPQLSLDPSVYHQGPYVNVAEDGMVAAVGNEQAMDNKIEDVLEPQKIHYRETKEMVSGEEDEEMIQPESHLLAEIPPSSEQVTSVQDAKPLDVTTSVRRCLDQQSRQSKWSLWLLVYVSIATSWPLVGSALKIVLQKKLRNLFW</sequence>
<evidence type="ECO:0000256" key="1">
    <source>
        <dbReference type="ARBA" id="ARBA00010884"/>
    </source>
</evidence>
<evidence type="ECO:0000259" key="3">
    <source>
        <dbReference type="Pfam" id="PF00561"/>
    </source>
</evidence>
<dbReference type="FunFam" id="3.40.50.1820:FF:000071">
    <property type="entry name" value="Embryogenesis-associated protein EMB8"/>
    <property type="match status" value="1"/>
</dbReference>
<evidence type="ECO:0000313" key="4">
    <source>
        <dbReference type="EMBL" id="KAB2603472.1"/>
    </source>
</evidence>
<keyword evidence="2" id="KW-0472">Membrane</keyword>
<reference evidence="5" key="2">
    <citation type="submission" date="2019-10" db="EMBL/GenBank/DDBJ databases">
        <title>A de novo genome assembly of a pear dwarfing rootstock.</title>
        <authorList>
            <person name="Wang F."/>
            <person name="Wang J."/>
            <person name="Li S."/>
            <person name="Zhang Y."/>
            <person name="Fang M."/>
            <person name="Ma L."/>
            <person name="Zhao Y."/>
            <person name="Jiang S."/>
        </authorList>
    </citation>
    <scope>NUCLEOTIDE SEQUENCE [LARGE SCALE GENOMIC DNA]</scope>
</reference>
<feature type="domain" description="AB hydrolase-1" evidence="3">
    <location>
        <begin position="187"/>
        <end position="428"/>
    </location>
</feature>
<dbReference type="Proteomes" id="UP000327157">
    <property type="component" value="Chromosome 10"/>
</dbReference>
<feature type="transmembrane region" description="Helical" evidence="2">
    <location>
        <begin position="571"/>
        <end position="596"/>
    </location>
</feature>
<keyword evidence="2" id="KW-1133">Transmembrane helix</keyword>
<comment type="similarity">
    <text evidence="1">Belongs to the AB hydrolase superfamily. AB hydrolase 4 family.</text>
</comment>
<comment type="caution">
    <text evidence="4">The sequence shown here is derived from an EMBL/GenBank/DDBJ whole genome shotgun (WGS) entry which is preliminary data.</text>
</comment>
<dbReference type="Pfam" id="PF00561">
    <property type="entry name" value="Abhydrolase_1"/>
    <property type="match status" value="1"/>
</dbReference>
<dbReference type="OrthoDB" id="247542at2759"/>
<reference evidence="4 5" key="3">
    <citation type="submission" date="2019-11" db="EMBL/GenBank/DDBJ databases">
        <title>A de novo genome assembly of a pear dwarfing rootstock.</title>
        <authorList>
            <person name="Wang F."/>
            <person name="Wang J."/>
            <person name="Li S."/>
            <person name="Zhang Y."/>
            <person name="Fang M."/>
            <person name="Ma L."/>
            <person name="Zhao Y."/>
            <person name="Jiang S."/>
        </authorList>
    </citation>
    <scope>NUCLEOTIDE SEQUENCE [LARGE SCALE GENOMIC DNA]</scope>
    <source>
        <strain evidence="4">S2</strain>
        <tissue evidence="4">Leaf</tissue>
    </source>
</reference>
<accession>A0A5N5FQE6</accession>
<proteinExistence type="inferred from homology"/>
<dbReference type="PANTHER" id="PTHR10794:SF63">
    <property type="entry name" value="ALPHA_BETA HYDROLASE 1, ISOFORM A"/>
    <property type="match status" value="1"/>
</dbReference>
<dbReference type="GO" id="GO:0034338">
    <property type="term" value="F:short-chain carboxylesterase activity"/>
    <property type="evidence" value="ECO:0007669"/>
    <property type="project" value="TreeGrafter"/>
</dbReference>
<dbReference type="EMBL" id="SMOL01000695">
    <property type="protein sequence ID" value="KAB2603472.1"/>
    <property type="molecule type" value="Genomic_DNA"/>
</dbReference>
<organism evidence="4 5">
    <name type="scientific">Pyrus ussuriensis x Pyrus communis</name>
    <dbReference type="NCBI Taxonomy" id="2448454"/>
    <lineage>
        <taxon>Eukaryota</taxon>
        <taxon>Viridiplantae</taxon>
        <taxon>Streptophyta</taxon>
        <taxon>Embryophyta</taxon>
        <taxon>Tracheophyta</taxon>
        <taxon>Spermatophyta</taxon>
        <taxon>Magnoliopsida</taxon>
        <taxon>eudicotyledons</taxon>
        <taxon>Gunneridae</taxon>
        <taxon>Pentapetalae</taxon>
        <taxon>rosids</taxon>
        <taxon>fabids</taxon>
        <taxon>Rosales</taxon>
        <taxon>Rosaceae</taxon>
        <taxon>Amygdaloideae</taxon>
        <taxon>Maleae</taxon>
        <taxon>Pyrus</taxon>
    </lineage>
</organism>
<name>A0A5N5FQE6_9ROSA</name>
<evidence type="ECO:0000313" key="5">
    <source>
        <dbReference type="Proteomes" id="UP000327157"/>
    </source>
</evidence>
<dbReference type="Gene3D" id="3.40.50.1820">
    <property type="entry name" value="alpha/beta hydrolase"/>
    <property type="match status" value="1"/>
</dbReference>
<reference evidence="4 5" key="1">
    <citation type="submission" date="2019-09" db="EMBL/GenBank/DDBJ databases">
        <authorList>
            <person name="Ou C."/>
        </authorList>
    </citation>
    <scope>NUCLEOTIDE SEQUENCE [LARGE SCALE GENOMIC DNA]</scope>
    <source>
        <strain evidence="4">S2</strain>
        <tissue evidence="4">Leaf</tissue>
    </source>
</reference>